<sequence length="134" mass="14845">MRQVATERRLRTVQAELDLASRRHQAARRWHAARVADEHAVTAGCYDNPADEQGWIARTLQTAITTAAASEVDQSEAETSRCEAGRRAAALAVMRNEARQTLLNGQVAAGRRAATLRKEEEAADELPHSRTRRC</sequence>
<accession>A0A0B2BZU9</accession>
<dbReference type="Proteomes" id="UP000030988">
    <property type="component" value="Unassembled WGS sequence"/>
</dbReference>
<feature type="compositionally biased region" description="Basic and acidic residues" evidence="1">
    <location>
        <begin position="116"/>
        <end position="128"/>
    </location>
</feature>
<name>A0A0B2BZU9_9SPHN</name>
<evidence type="ECO:0000313" key="3">
    <source>
        <dbReference type="Proteomes" id="UP000030988"/>
    </source>
</evidence>
<dbReference type="STRING" id="1572751.PK98_00160"/>
<feature type="region of interest" description="Disordered" evidence="1">
    <location>
        <begin position="114"/>
        <end position="134"/>
    </location>
</feature>
<dbReference type="EMBL" id="JTDN01000001">
    <property type="protein sequence ID" value="KHL25226.1"/>
    <property type="molecule type" value="Genomic_DNA"/>
</dbReference>
<reference evidence="2 3" key="1">
    <citation type="submission" date="2014-11" db="EMBL/GenBank/DDBJ databases">
        <title>Draft genome sequence of Kirrobacter mercurialis.</title>
        <authorList>
            <person name="Coil D.A."/>
            <person name="Eisen J.A."/>
        </authorList>
    </citation>
    <scope>NUCLEOTIDE SEQUENCE [LARGE SCALE GENOMIC DNA]</scope>
    <source>
        <strain evidence="2 3">Coronado</strain>
    </source>
</reference>
<proteinExistence type="predicted"/>
<gene>
    <name evidence="2" type="ORF">PK98_00160</name>
</gene>
<comment type="caution">
    <text evidence="2">The sequence shown here is derived from an EMBL/GenBank/DDBJ whole genome shotgun (WGS) entry which is preliminary data.</text>
</comment>
<evidence type="ECO:0000313" key="2">
    <source>
        <dbReference type="EMBL" id="KHL25226.1"/>
    </source>
</evidence>
<evidence type="ECO:0008006" key="4">
    <source>
        <dbReference type="Google" id="ProtNLM"/>
    </source>
</evidence>
<organism evidence="2 3">
    <name type="scientific">Croceibacterium mercuriale</name>
    <dbReference type="NCBI Taxonomy" id="1572751"/>
    <lineage>
        <taxon>Bacteria</taxon>
        <taxon>Pseudomonadati</taxon>
        <taxon>Pseudomonadota</taxon>
        <taxon>Alphaproteobacteria</taxon>
        <taxon>Sphingomonadales</taxon>
        <taxon>Erythrobacteraceae</taxon>
        <taxon>Croceibacterium</taxon>
    </lineage>
</organism>
<evidence type="ECO:0000256" key="1">
    <source>
        <dbReference type="SAM" id="MobiDB-lite"/>
    </source>
</evidence>
<keyword evidence="3" id="KW-1185">Reference proteome</keyword>
<dbReference type="AlphaFoldDB" id="A0A0B2BZU9"/>
<protein>
    <recommendedName>
        <fullName evidence="4">MobA/MobL protein domain-containing protein</fullName>
    </recommendedName>
</protein>